<sequence>MVQLKARARDGNGVGGDGVVRMFLKGNDKHGYLYVCESDGSKRRTEKVMRTYDDGVVRRRSGRDTDDMVEEGRKGVGVKRAAVSRHGGCIDDHPQTRLIVGGEVIEMSDNDEISVASEDVAEDEAATEGGDESSKGKGVMKGPTLMRAGHLEKLGKKMDKDKQDMMKWKNGVGERIEQKLADTYSKMGCIAAVECYSLIQLVHPMETHDMGIVDAKTGRVVGGDEFDDDYDHCILPPTNGRQPCRPPSKRRECSKCGEVGHTRRTSRNPRADFDANYEGDVVEVVEPHQVAIHKCPRLTDSFALCSYWVVSCEHTPTPVCLLMSEYSVACSPVSGNLKC</sequence>
<evidence type="ECO:0000256" key="1">
    <source>
        <dbReference type="SAM" id="MobiDB-lite"/>
    </source>
</evidence>
<feature type="region of interest" description="Disordered" evidence="1">
    <location>
        <begin position="118"/>
        <end position="143"/>
    </location>
</feature>
<accession>A0A9Q1QKD9</accession>
<evidence type="ECO:0000313" key="2">
    <source>
        <dbReference type="EMBL" id="KAJ8443355.1"/>
    </source>
</evidence>
<dbReference type="OrthoDB" id="1432732at2759"/>
<gene>
    <name evidence="2" type="ORF">Cgig2_015836</name>
</gene>
<reference evidence="2" key="1">
    <citation type="submission" date="2022-04" db="EMBL/GenBank/DDBJ databases">
        <title>Carnegiea gigantea Genome sequencing and assembly v2.</title>
        <authorList>
            <person name="Copetti D."/>
            <person name="Sanderson M.J."/>
            <person name="Burquez A."/>
            <person name="Wojciechowski M.F."/>
        </authorList>
    </citation>
    <scope>NUCLEOTIDE SEQUENCE</scope>
    <source>
        <strain evidence="2">SGP5-SGP5p</strain>
        <tissue evidence="2">Aerial part</tissue>
    </source>
</reference>
<proteinExistence type="predicted"/>
<comment type="caution">
    <text evidence="2">The sequence shown here is derived from an EMBL/GenBank/DDBJ whole genome shotgun (WGS) entry which is preliminary data.</text>
</comment>
<keyword evidence="3" id="KW-1185">Reference proteome</keyword>
<dbReference type="AlphaFoldDB" id="A0A9Q1QKD9"/>
<dbReference type="Proteomes" id="UP001153076">
    <property type="component" value="Unassembled WGS sequence"/>
</dbReference>
<name>A0A9Q1QKD9_9CARY</name>
<evidence type="ECO:0000313" key="3">
    <source>
        <dbReference type="Proteomes" id="UP001153076"/>
    </source>
</evidence>
<organism evidence="2 3">
    <name type="scientific">Carnegiea gigantea</name>
    <dbReference type="NCBI Taxonomy" id="171969"/>
    <lineage>
        <taxon>Eukaryota</taxon>
        <taxon>Viridiplantae</taxon>
        <taxon>Streptophyta</taxon>
        <taxon>Embryophyta</taxon>
        <taxon>Tracheophyta</taxon>
        <taxon>Spermatophyta</taxon>
        <taxon>Magnoliopsida</taxon>
        <taxon>eudicotyledons</taxon>
        <taxon>Gunneridae</taxon>
        <taxon>Pentapetalae</taxon>
        <taxon>Caryophyllales</taxon>
        <taxon>Cactineae</taxon>
        <taxon>Cactaceae</taxon>
        <taxon>Cactoideae</taxon>
        <taxon>Echinocereeae</taxon>
        <taxon>Carnegiea</taxon>
    </lineage>
</organism>
<feature type="compositionally biased region" description="Acidic residues" evidence="1">
    <location>
        <begin position="119"/>
        <end position="131"/>
    </location>
</feature>
<protein>
    <submittedName>
        <fullName evidence="2">Uncharacterized protein</fullName>
    </submittedName>
</protein>
<dbReference type="EMBL" id="JAKOGI010000121">
    <property type="protein sequence ID" value="KAJ8443355.1"/>
    <property type="molecule type" value="Genomic_DNA"/>
</dbReference>